<accession>A0A2T4UTJ5</accession>
<protein>
    <recommendedName>
        <fullName evidence="3">DUF1905 domain-containing protein</fullName>
    </recommendedName>
</protein>
<dbReference type="InterPro" id="IPR015018">
    <property type="entry name" value="DUF1905"/>
</dbReference>
<dbReference type="Proteomes" id="UP000241085">
    <property type="component" value="Unassembled WGS sequence"/>
</dbReference>
<evidence type="ECO:0000313" key="2">
    <source>
        <dbReference type="Proteomes" id="UP000241085"/>
    </source>
</evidence>
<dbReference type="Pfam" id="PF08922">
    <property type="entry name" value="DUF1905"/>
    <property type="match status" value="1"/>
</dbReference>
<organism evidence="1 2">
    <name type="scientific">Rathayibacter caricis DSM 15933</name>
    <dbReference type="NCBI Taxonomy" id="1328867"/>
    <lineage>
        <taxon>Bacteria</taxon>
        <taxon>Bacillati</taxon>
        <taxon>Actinomycetota</taxon>
        <taxon>Actinomycetes</taxon>
        <taxon>Micrococcales</taxon>
        <taxon>Microbacteriaceae</taxon>
        <taxon>Rathayibacter</taxon>
    </lineage>
</organism>
<dbReference type="EMBL" id="PZPL01000001">
    <property type="protein sequence ID" value="PTL72859.1"/>
    <property type="molecule type" value="Genomic_DNA"/>
</dbReference>
<dbReference type="AlphaFoldDB" id="A0A2T4UTJ5"/>
<sequence>MRFSTTMHQVGRNTGIEVPPEVIAALGGGGRPAVRVFVNGFEYRSTVGVMGGRALVPFSADKRAATGIAGGDALEVEIELDTAPREVVVPEDLARALEAAGLTERFAALSPSARKAHVVAVEGAKAEATRARRLAGVLEKLGVPLPPPQG</sequence>
<name>A0A2T4UTJ5_9MICO</name>
<dbReference type="Gene3D" id="2.40.30.100">
    <property type="entry name" value="AF2212/PG0164-like"/>
    <property type="match status" value="1"/>
</dbReference>
<evidence type="ECO:0000313" key="1">
    <source>
        <dbReference type="EMBL" id="PTL72859.1"/>
    </source>
</evidence>
<comment type="caution">
    <text evidence="1">The sequence shown here is derived from an EMBL/GenBank/DDBJ whole genome shotgun (WGS) entry which is preliminary data.</text>
</comment>
<gene>
    <name evidence="1" type="ORF">C1I63_08365</name>
</gene>
<dbReference type="SUPFAM" id="SSF141694">
    <property type="entry name" value="AF2212/PG0164-like"/>
    <property type="match status" value="1"/>
</dbReference>
<dbReference type="Pfam" id="PF13376">
    <property type="entry name" value="OmdA"/>
    <property type="match status" value="1"/>
</dbReference>
<reference evidence="1 2" key="1">
    <citation type="submission" date="2018-03" db="EMBL/GenBank/DDBJ databases">
        <title>Bacteriophage NCPPB3778 and a type I-E CRISPR drive the evolution of the US Biological Select Agent, Rathayibacter toxicus.</title>
        <authorList>
            <person name="Davis E.W.II."/>
            <person name="Tabima J.F."/>
            <person name="Weisberg A.J."/>
            <person name="Dantas Lopes L."/>
            <person name="Wiseman M.S."/>
            <person name="Wiseman M.S."/>
            <person name="Pupko T."/>
            <person name="Belcher M.S."/>
            <person name="Sechler A.J."/>
            <person name="Tancos M.A."/>
            <person name="Schroeder B.K."/>
            <person name="Murray T.D."/>
            <person name="Luster D.G."/>
            <person name="Schneider W.L."/>
            <person name="Rogers E."/>
            <person name="Andreote F.D."/>
            <person name="Grunwald N.J."/>
            <person name="Putnam M.L."/>
            <person name="Chang J.H."/>
        </authorList>
    </citation>
    <scope>NUCLEOTIDE SEQUENCE [LARGE SCALE GENOMIC DNA]</scope>
    <source>
        <strain evidence="1 2">DSM 15933</strain>
    </source>
</reference>
<dbReference type="InterPro" id="IPR037079">
    <property type="entry name" value="AF2212/PG0164-like_sf"/>
</dbReference>
<dbReference type="RefSeq" id="WP_107574487.1">
    <property type="nucleotide sequence ID" value="NZ_PZPL01000001.1"/>
</dbReference>
<proteinExistence type="predicted"/>
<evidence type="ECO:0008006" key="3">
    <source>
        <dbReference type="Google" id="ProtNLM"/>
    </source>
</evidence>
<keyword evidence="2" id="KW-1185">Reference proteome</keyword>